<evidence type="ECO:0000256" key="1">
    <source>
        <dbReference type="SAM" id="MobiDB-lite"/>
    </source>
</evidence>
<proteinExistence type="predicted"/>
<dbReference type="GeneID" id="81391415"/>
<dbReference type="AlphaFoldDB" id="A0A9W9FQ42"/>
<accession>A0A9W9FQ42</accession>
<dbReference type="EMBL" id="JAPMSZ010000004">
    <property type="protein sequence ID" value="KAJ5104318.1"/>
    <property type="molecule type" value="Genomic_DNA"/>
</dbReference>
<dbReference type="RefSeq" id="XP_056513314.1">
    <property type="nucleotide sequence ID" value="XM_056652247.1"/>
</dbReference>
<dbReference type="Proteomes" id="UP001141434">
    <property type="component" value="Unassembled WGS sequence"/>
</dbReference>
<gene>
    <name evidence="2" type="ORF">NUU61_001665</name>
</gene>
<feature type="region of interest" description="Disordered" evidence="1">
    <location>
        <begin position="1"/>
        <end position="39"/>
    </location>
</feature>
<keyword evidence="3" id="KW-1185">Reference proteome</keyword>
<reference evidence="2" key="2">
    <citation type="journal article" date="2023" name="IMA Fungus">
        <title>Comparative genomic study of the Penicillium genus elucidates a diverse pangenome and 15 lateral gene transfer events.</title>
        <authorList>
            <person name="Petersen C."/>
            <person name="Sorensen T."/>
            <person name="Nielsen M.R."/>
            <person name="Sondergaard T.E."/>
            <person name="Sorensen J.L."/>
            <person name="Fitzpatrick D.A."/>
            <person name="Frisvad J.C."/>
            <person name="Nielsen K.L."/>
        </authorList>
    </citation>
    <scope>NUCLEOTIDE SEQUENCE</scope>
    <source>
        <strain evidence="2">IBT 34128</strain>
    </source>
</reference>
<reference evidence="2" key="1">
    <citation type="submission" date="2022-11" db="EMBL/GenBank/DDBJ databases">
        <authorList>
            <person name="Petersen C."/>
        </authorList>
    </citation>
    <scope>NUCLEOTIDE SEQUENCE</scope>
    <source>
        <strain evidence="2">IBT 34128</strain>
    </source>
</reference>
<feature type="compositionally biased region" description="Basic and acidic residues" evidence="1">
    <location>
        <begin position="27"/>
        <end position="39"/>
    </location>
</feature>
<protein>
    <submittedName>
        <fullName evidence="2">Uncharacterized protein</fullName>
    </submittedName>
</protein>
<comment type="caution">
    <text evidence="2">The sequence shown here is derived from an EMBL/GenBank/DDBJ whole genome shotgun (WGS) entry which is preliminary data.</text>
</comment>
<name>A0A9W9FQ42_9EURO</name>
<sequence>MSEGSRTRTRKGERGQGGADTMIGRHQNTDESDPRGEQEALKSFALRLAATMRSIRVETFPDWCRADLVSGS</sequence>
<evidence type="ECO:0000313" key="2">
    <source>
        <dbReference type="EMBL" id="KAJ5104318.1"/>
    </source>
</evidence>
<organism evidence="2 3">
    <name type="scientific">Penicillium alfredii</name>
    <dbReference type="NCBI Taxonomy" id="1506179"/>
    <lineage>
        <taxon>Eukaryota</taxon>
        <taxon>Fungi</taxon>
        <taxon>Dikarya</taxon>
        <taxon>Ascomycota</taxon>
        <taxon>Pezizomycotina</taxon>
        <taxon>Eurotiomycetes</taxon>
        <taxon>Eurotiomycetidae</taxon>
        <taxon>Eurotiales</taxon>
        <taxon>Aspergillaceae</taxon>
        <taxon>Penicillium</taxon>
    </lineage>
</organism>
<evidence type="ECO:0000313" key="3">
    <source>
        <dbReference type="Proteomes" id="UP001141434"/>
    </source>
</evidence>